<dbReference type="AlphaFoldDB" id="A0A0G1FK93"/>
<dbReference type="SUPFAM" id="SSF51294">
    <property type="entry name" value="Hedgehog/intein (Hint) domain"/>
    <property type="match status" value="1"/>
</dbReference>
<dbReference type="NCBIfam" id="TIGR01980">
    <property type="entry name" value="sufB"/>
    <property type="match status" value="1"/>
</dbReference>
<dbReference type="InterPro" id="IPR010231">
    <property type="entry name" value="SUF_FeS_clus_asmbl_SufB"/>
</dbReference>
<protein>
    <recommendedName>
        <fullName evidence="4">DOD-type homing endonuclease domain-containing protein</fullName>
    </recommendedName>
</protein>
<dbReference type="Pfam" id="PF01458">
    <property type="entry name" value="SUFBD_core"/>
    <property type="match status" value="1"/>
</dbReference>
<dbReference type="Pfam" id="PF14528">
    <property type="entry name" value="LAGLIDADG_3"/>
    <property type="match status" value="1"/>
</dbReference>
<evidence type="ECO:0000259" key="4">
    <source>
        <dbReference type="PROSITE" id="PS50819"/>
    </source>
</evidence>
<feature type="domain" description="DOD-type homing endonuclease" evidence="4">
    <location>
        <begin position="363"/>
        <end position="505"/>
    </location>
</feature>
<evidence type="ECO:0000313" key="6">
    <source>
        <dbReference type="Proteomes" id="UP000034050"/>
    </source>
</evidence>
<dbReference type="PRINTS" id="PR00379">
    <property type="entry name" value="INTEIN"/>
</dbReference>
<dbReference type="PROSITE" id="PS50817">
    <property type="entry name" value="INTEIN_N_TER"/>
    <property type="match status" value="1"/>
</dbReference>
<dbReference type="EMBL" id="LCFD01000002">
    <property type="protein sequence ID" value="KKS87303.1"/>
    <property type="molecule type" value="Genomic_DNA"/>
</dbReference>
<evidence type="ECO:0000256" key="1">
    <source>
        <dbReference type="ARBA" id="ARBA00022813"/>
    </source>
</evidence>
<dbReference type="SUPFAM" id="SSF101960">
    <property type="entry name" value="Stabilizer of iron transporter SufD"/>
    <property type="match status" value="2"/>
</dbReference>
<dbReference type="PATRIC" id="fig|1618446.3.peg.145"/>
<dbReference type="SMART" id="SM00306">
    <property type="entry name" value="HintN"/>
    <property type="match status" value="1"/>
</dbReference>
<dbReference type="InterPro" id="IPR055346">
    <property type="entry name" value="Fe-S_cluster_assembly_SufBD"/>
</dbReference>
<evidence type="ECO:0000256" key="3">
    <source>
        <dbReference type="ARBA" id="ARBA00043967"/>
    </source>
</evidence>
<dbReference type="InterPro" id="IPR036844">
    <property type="entry name" value="Hint_dom_sf"/>
</dbReference>
<comment type="similarity">
    <text evidence="3">Belongs to the iron-sulfur cluster assembly SufBD family.</text>
</comment>
<dbReference type="InterPro" id="IPR003586">
    <property type="entry name" value="Hint_dom_C"/>
</dbReference>
<dbReference type="InterPro" id="IPR006142">
    <property type="entry name" value="INTEIN"/>
</dbReference>
<dbReference type="PANTHER" id="PTHR30508">
    <property type="entry name" value="FES CLUSTER ASSEMBLY PROTEIN SUF"/>
    <property type="match status" value="1"/>
</dbReference>
<keyword evidence="2" id="KW-0651">Protein splicing</keyword>
<dbReference type="InterPro" id="IPR004042">
    <property type="entry name" value="Intein_endonuc_central"/>
</dbReference>
<accession>A0A0G1FK93</accession>
<dbReference type="Gene3D" id="3.10.28.10">
    <property type="entry name" value="Homing endonucleases"/>
    <property type="match status" value="1"/>
</dbReference>
<gene>
    <name evidence="5" type="ORF">UV61_C0002G0024</name>
</gene>
<dbReference type="CDD" id="cd00081">
    <property type="entry name" value="Hint"/>
    <property type="match status" value="2"/>
</dbReference>
<dbReference type="PROSITE" id="PS50819">
    <property type="entry name" value="INTEIN_ENDONUCLEASE"/>
    <property type="match status" value="1"/>
</dbReference>
<dbReference type="Proteomes" id="UP000034050">
    <property type="component" value="Unassembled WGS sequence"/>
</dbReference>
<dbReference type="InterPro" id="IPR037284">
    <property type="entry name" value="SUF_FeS_clus_asmbl_SufBD_sf"/>
</dbReference>
<dbReference type="GO" id="GO:0016226">
    <property type="term" value="P:iron-sulfur cluster assembly"/>
    <property type="evidence" value="ECO:0007669"/>
    <property type="project" value="InterPro"/>
</dbReference>
<dbReference type="GO" id="GO:0004519">
    <property type="term" value="F:endonuclease activity"/>
    <property type="evidence" value="ECO:0007669"/>
    <property type="project" value="InterPro"/>
</dbReference>
<dbReference type="InterPro" id="IPR000825">
    <property type="entry name" value="SUF_FeS_clus_asmbl_SufBD_core"/>
</dbReference>
<dbReference type="InterPro" id="IPR045595">
    <property type="entry name" value="SufBD_N"/>
</dbReference>
<dbReference type="Gene3D" id="2.170.16.10">
    <property type="entry name" value="Hedgehog/Intein (Hint) domain"/>
    <property type="match status" value="1"/>
</dbReference>
<dbReference type="SMART" id="SM00305">
    <property type="entry name" value="HintC"/>
    <property type="match status" value="1"/>
</dbReference>
<dbReference type="PANTHER" id="PTHR30508:SF1">
    <property type="entry name" value="UPF0051 PROTEIN ABCI8, CHLOROPLASTIC-RELATED"/>
    <property type="match status" value="1"/>
</dbReference>
<dbReference type="STRING" id="1618446.UV61_C0002G0024"/>
<proteinExistence type="inferred from homology"/>
<sequence length="821" mass="93167">MQTFSGLDNYKYGFSKPENYVFKSKKGLDERVVANISWHKNEPDWMRQFRLKSYQIFLNKTLPIWGGDLSHINFQDIFYYIKPTKDKAASWEELPPEIKDTYDRIGMPEAEKKFLAGVSAQYESEVVYKSIQKTLSQKGVVFLDMDSGLREYPELVKKYFGTIIPPGDNKFSALNSAVWSGGSFIYVPKGVRVELPLQAYFRINAANMGQFERTLIIADEGSYVHYVEGCFPAGEQISTGDQWVNIESIKPKDLVADDQGKLRRVKSVMTRPYTGDLIEVTPISAYNKFSLTPEHPVLAIKRREVLVKRKQRKNWQREVNSKILLNVKPKYLPARELEVGDFIIYPKIKTTANDLWSRETMRLLGYYLAEGSAYIHKQLKMHIVSFSLGENETEIIDEVTQLITKTTGKKPMKIWDKKKHGMEIRVYSKELYELCLKTCGKGAATKKLSKEIMEVSDDHVEQLLQTYFLGDGNICKKGSSVMCRAATVSEQLARQLQELLARLGMYASIFIRKGGKDVIAGRVITRKDQFIIVYTKNKRIGEVRESHDYFIVPVKLIRKIPYTGFVFNMEVADTNSYLVRGFAVHNCTAPIYTTDSLHSAVVEIIVKKGARVRYTTIQNWSTNVYNLVTKRMRVEEEGIGEWVDGNLGSKLTMKYPSVYLVGRKARGEVLSIAYAGPGQHQDAGGKAIHLASETTSRITSKSISKGGGRTSYRGLLHVIPSAKNVKSKVVCDALLLDETSRSDTYPTMKIHSQDVQIEHEATVSKIGEEQLFYLQSRGLTKELAEAMIVNGFIEPIVKELPLEYAVEMNRLIELQMEGSVG</sequence>
<organism evidence="5 6">
    <name type="scientific">Candidatus Gottesmanbacteria bacterium GW2011_GWB1_43_11</name>
    <dbReference type="NCBI Taxonomy" id="1618446"/>
    <lineage>
        <taxon>Bacteria</taxon>
        <taxon>Candidatus Gottesmaniibacteriota</taxon>
    </lineage>
</organism>
<dbReference type="InterPro" id="IPR003587">
    <property type="entry name" value="Hint_dom_N"/>
</dbReference>
<dbReference type="NCBIfam" id="TIGR01443">
    <property type="entry name" value="intein_Cterm"/>
    <property type="match status" value="1"/>
</dbReference>
<reference evidence="5 6" key="1">
    <citation type="journal article" date="2015" name="Nature">
        <title>rRNA introns, odd ribosomes, and small enigmatic genomes across a large radiation of phyla.</title>
        <authorList>
            <person name="Brown C.T."/>
            <person name="Hug L.A."/>
            <person name="Thomas B.C."/>
            <person name="Sharon I."/>
            <person name="Castelle C.J."/>
            <person name="Singh A."/>
            <person name="Wilkins M.J."/>
            <person name="Williams K.H."/>
            <person name="Banfield J.F."/>
        </authorList>
    </citation>
    <scope>NUCLEOTIDE SEQUENCE [LARGE SCALE GENOMIC DNA]</scope>
</reference>
<dbReference type="GO" id="GO:0016539">
    <property type="term" value="P:intein-mediated protein splicing"/>
    <property type="evidence" value="ECO:0007669"/>
    <property type="project" value="InterPro"/>
</dbReference>
<dbReference type="InterPro" id="IPR004860">
    <property type="entry name" value="LAGLIDADG_dom"/>
</dbReference>
<dbReference type="InterPro" id="IPR006141">
    <property type="entry name" value="Intein_N"/>
</dbReference>
<evidence type="ECO:0000256" key="2">
    <source>
        <dbReference type="ARBA" id="ARBA00023000"/>
    </source>
</evidence>
<name>A0A0G1FK93_9BACT</name>
<dbReference type="Pfam" id="PF19295">
    <property type="entry name" value="SufBD_N"/>
    <property type="match status" value="1"/>
</dbReference>
<keyword evidence="1" id="KW-0068">Autocatalytic cleavage</keyword>
<dbReference type="InterPro" id="IPR027434">
    <property type="entry name" value="Homing_endonucl"/>
</dbReference>
<dbReference type="InterPro" id="IPR030934">
    <property type="entry name" value="Intein_C"/>
</dbReference>
<dbReference type="PROSITE" id="PS50818">
    <property type="entry name" value="INTEIN_C_TER"/>
    <property type="match status" value="1"/>
</dbReference>
<comment type="caution">
    <text evidence="5">The sequence shown here is derived from an EMBL/GenBank/DDBJ whole genome shotgun (WGS) entry which is preliminary data.</text>
</comment>
<dbReference type="SUPFAM" id="SSF55608">
    <property type="entry name" value="Homing endonucleases"/>
    <property type="match status" value="1"/>
</dbReference>
<evidence type="ECO:0000313" key="5">
    <source>
        <dbReference type="EMBL" id="KKS87303.1"/>
    </source>
</evidence>